<organism evidence="1 2">
    <name type="scientific">Anopheles melas</name>
    <dbReference type="NCBI Taxonomy" id="34690"/>
    <lineage>
        <taxon>Eukaryota</taxon>
        <taxon>Metazoa</taxon>
        <taxon>Ecdysozoa</taxon>
        <taxon>Arthropoda</taxon>
        <taxon>Hexapoda</taxon>
        <taxon>Insecta</taxon>
        <taxon>Pterygota</taxon>
        <taxon>Neoptera</taxon>
        <taxon>Endopterygota</taxon>
        <taxon>Diptera</taxon>
        <taxon>Nematocera</taxon>
        <taxon>Culicoidea</taxon>
        <taxon>Culicidae</taxon>
        <taxon>Anophelinae</taxon>
        <taxon>Anopheles</taxon>
    </lineage>
</organism>
<evidence type="ECO:0000313" key="2">
    <source>
        <dbReference type="Proteomes" id="UP000075902"/>
    </source>
</evidence>
<dbReference type="EnsemblMetazoa" id="AMEC018996-RA">
    <property type="protein sequence ID" value="AMEC018996-PA"/>
    <property type="gene ID" value="AMEC018996"/>
</dbReference>
<proteinExistence type="predicted"/>
<reference evidence="1" key="2">
    <citation type="submission" date="2020-05" db="UniProtKB">
        <authorList>
            <consortium name="EnsemblMetazoa"/>
        </authorList>
    </citation>
    <scope>IDENTIFICATION</scope>
    <source>
        <strain evidence="1">CM1001059</strain>
    </source>
</reference>
<keyword evidence="2" id="KW-1185">Reference proteome</keyword>
<dbReference type="Proteomes" id="UP000075902">
    <property type="component" value="Unassembled WGS sequence"/>
</dbReference>
<dbReference type="VEuPathDB" id="VectorBase:AMEC018996"/>
<protein>
    <submittedName>
        <fullName evidence="1">Uncharacterized protein</fullName>
    </submittedName>
</protein>
<sequence length="136" mass="14714">MLPTATGIVVEANVSNGETITTTTIPVMPPTPDNINSSILRPTNVRQNPLDAAYPLGAIRREPQHSINSGNFDNASVLSSDSSSTIGYGDPNQVGLPVATAQKRWIPHQQRELLEKQAQLLLSGAALKRKRETEIF</sequence>
<dbReference type="AlphaFoldDB" id="A0A182UEL7"/>
<evidence type="ECO:0000313" key="1">
    <source>
        <dbReference type="EnsemblMetazoa" id="AMEC018996-PA"/>
    </source>
</evidence>
<accession>A0A182UEL7</accession>
<reference evidence="2" key="1">
    <citation type="submission" date="2014-01" db="EMBL/GenBank/DDBJ databases">
        <title>The Genome Sequence of Anopheles melas CM1001059_A (V2).</title>
        <authorList>
            <consortium name="The Broad Institute Genomics Platform"/>
            <person name="Neafsey D.E."/>
            <person name="Besansky N."/>
            <person name="Howell P."/>
            <person name="Walton C."/>
            <person name="Young S.K."/>
            <person name="Zeng Q."/>
            <person name="Gargeya S."/>
            <person name="Fitzgerald M."/>
            <person name="Haas B."/>
            <person name="Abouelleil A."/>
            <person name="Allen A.W."/>
            <person name="Alvarado L."/>
            <person name="Arachchi H.M."/>
            <person name="Berlin A.M."/>
            <person name="Chapman S.B."/>
            <person name="Gainer-Dewar J."/>
            <person name="Goldberg J."/>
            <person name="Griggs A."/>
            <person name="Gujja S."/>
            <person name="Hansen M."/>
            <person name="Howarth C."/>
            <person name="Imamovic A."/>
            <person name="Ireland A."/>
            <person name="Larimer J."/>
            <person name="McCowan C."/>
            <person name="Murphy C."/>
            <person name="Pearson M."/>
            <person name="Poon T.W."/>
            <person name="Priest M."/>
            <person name="Roberts A."/>
            <person name="Saif S."/>
            <person name="Shea T."/>
            <person name="Sisk P."/>
            <person name="Sykes S."/>
            <person name="Wortman J."/>
            <person name="Nusbaum C."/>
            <person name="Birren B."/>
        </authorList>
    </citation>
    <scope>NUCLEOTIDE SEQUENCE [LARGE SCALE GENOMIC DNA]</scope>
    <source>
        <strain evidence="2">CM1001059</strain>
    </source>
</reference>
<name>A0A182UEL7_9DIPT</name>